<dbReference type="InterPro" id="IPR003099">
    <property type="entry name" value="Prephen_DH"/>
</dbReference>
<organism evidence="4 5">
    <name type="scientific">Saccharothrix variisporea</name>
    <dbReference type="NCBI Taxonomy" id="543527"/>
    <lineage>
        <taxon>Bacteria</taxon>
        <taxon>Bacillati</taxon>
        <taxon>Actinomycetota</taxon>
        <taxon>Actinomycetes</taxon>
        <taxon>Pseudonocardiales</taxon>
        <taxon>Pseudonocardiaceae</taxon>
        <taxon>Saccharothrix</taxon>
    </lineage>
</organism>
<dbReference type="PROSITE" id="PS51176">
    <property type="entry name" value="PDH_ADH"/>
    <property type="match status" value="1"/>
</dbReference>
<dbReference type="GO" id="GO:0070403">
    <property type="term" value="F:NAD+ binding"/>
    <property type="evidence" value="ECO:0007669"/>
    <property type="project" value="InterPro"/>
</dbReference>
<dbReference type="AlphaFoldDB" id="A0A495XND3"/>
<dbReference type="InterPro" id="IPR008927">
    <property type="entry name" value="6-PGluconate_DH-like_C_sf"/>
</dbReference>
<dbReference type="InterPro" id="IPR046825">
    <property type="entry name" value="PDH_C"/>
</dbReference>
<dbReference type="SUPFAM" id="SSF51735">
    <property type="entry name" value="NAD(P)-binding Rossmann-fold domains"/>
    <property type="match status" value="1"/>
</dbReference>
<dbReference type="GO" id="GO:0006571">
    <property type="term" value="P:tyrosine biosynthetic process"/>
    <property type="evidence" value="ECO:0007669"/>
    <property type="project" value="InterPro"/>
</dbReference>
<dbReference type="Gene3D" id="3.40.50.720">
    <property type="entry name" value="NAD(P)-binding Rossmann-like Domain"/>
    <property type="match status" value="1"/>
</dbReference>
<dbReference type="Proteomes" id="UP000272729">
    <property type="component" value="Unassembled WGS sequence"/>
</dbReference>
<dbReference type="GO" id="GO:0008977">
    <property type="term" value="F:prephenate dehydrogenase (NAD+) activity"/>
    <property type="evidence" value="ECO:0007669"/>
    <property type="project" value="InterPro"/>
</dbReference>
<name>A0A495XND3_9PSEU</name>
<evidence type="ECO:0000313" key="5">
    <source>
        <dbReference type="Proteomes" id="UP000272729"/>
    </source>
</evidence>
<sequence length="297" mass="30910">MDRDPFRRPVVVGGGAVGRLMCDLVRPRAPVTVVDLADPPDPVGDRWLVGDAREPTAEVSAALAEADCVVVCLPEQVAVECLPDLLRRVRPGAIVVDTLSVKTAITGVYGDAAAGFEVLSVNPMFAPALGFAGRPVAVVEVRGGPRATAWRSLLTRAGARLVELSAADHDHLTAVAQAATHAAVLAVTQVLAEFGVDPDRLVELAPPPHATLLALAARISSGEPEVYWDVQAGNPAAARARTALVAGVARISRLVAADDRAGFTELLRELAARLGDHREVLAAHCAAIFTLPGPPCG</sequence>
<evidence type="ECO:0000313" key="4">
    <source>
        <dbReference type="EMBL" id="RKT74424.1"/>
    </source>
</evidence>
<protein>
    <submittedName>
        <fullName evidence="4">Prephenate dehydrogenase</fullName>
    </submittedName>
</protein>
<dbReference type="RefSeq" id="WP_121229088.1">
    <property type="nucleotide sequence ID" value="NZ_JBIUBA010000003.1"/>
</dbReference>
<gene>
    <name evidence="4" type="ORF">DFJ66_7780</name>
</gene>
<reference evidence="4 5" key="1">
    <citation type="submission" date="2018-10" db="EMBL/GenBank/DDBJ databases">
        <title>Sequencing the genomes of 1000 actinobacteria strains.</title>
        <authorList>
            <person name="Klenk H.-P."/>
        </authorList>
    </citation>
    <scope>NUCLEOTIDE SEQUENCE [LARGE SCALE GENOMIC DNA]</scope>
    <source>
        <strain evidence="4 5">DSM 43911</strain>
    </source>
</reference>
<evidence type="ECO:0000256" key="1">
    <source>
        <dbReference type="ARBA" id="ARBA00007964"/>
    </source>
</evidence>
<dbReference type="PANTHER" id="PTHR21363">
    <property type="entry name" value="PREPHENATE DEHYDROGENASE"/>
    <property type="match status" value="1"/>
</dbReference>
<comment type="similarity">
    <text evidence="1">Belongs to the prephenate/arogenate dehydrogenase family.</text>
</comment>
<proteinExistence type="inferred from homology"/>
<dbReference type="Gene3D" id="1.10.3660.10">
    <property type="entry name" value="6-phosphogluconate dehydrogenase C-terminal like domain"/>
    <property type="match status" value="1"/>
</dbReference>
<dbReference type="InterPro" id="IPR046826">
    <property type="entry name" value="PDH_N"/>
</dbReference>
<dbReference type="OrthoDB" id="4149052at2"/>
<dbReference type="SUPFAM" id="SSF48179">
    <property type="entry name" value="6-phosphogluconate dehydrogenase C-terminal domain-like"/>
    <property type="match status" value="1"/>
</dbReference>
<evidence type="ECO:0000256" key="2">
    <source>
        <dbReference type="ARBA" id="ARBA00023002"/>
    </source>
</evidence>
<evidence type="ECO:0000259" key="3">
    <source>
        <dbReference type="PROSITE" id="PS51176"/>
    </source>
</evidence>
<feature type="domain" description="Prephenate/arogenate dehydrogenase" evidence="3">
    <location>
        <begin position="7"/>
        <end position="285"/>
    </location>
</feature>
<dbReference type="Pfam" id="PF20463">
    <property type="entry name" value="PDH_C"/>
    <property type="match status" value="1"/>
</dbReference>
<dbReference type="Pfam" id="PF02153">
    <property type="entry name" value="PDH_N"/>
    <property type="match status" value="1"/>
</dbReference>
<accession>A0A495XND3</accession>
<keyword evidence="5" id="KW-1185">Reference proteome</keyword>
<dbReference type="PANTHER" id="PTHR21363:SF0">
    <property type="entry name" value="PREPHENATE DEHYDROGENASE [NADP(+)]"/>
    <property type="match status" value="1"/>
</dbReference>
<keyword evidence="2" id="KW-0560">Oxidoreductase</keyword>
<dbReference type="InterPro" id="IPR050812">
    <property type="entry name" value="Preph/Arog_dehydrog"/>
</dbReference>
<dbReference type="EMBL" id="RBXR01000001">
    <property type="protein sequence ID" value="RKT74424.1"/>
    <property type="molecule type" value="Genomic_DNA"/>
</dbReference>
<comment type="caution">
    <text evidence="4">The sequence shown here is derived from an EMBL/GenBank/DDBJ whole genome shotgun (WGS) entry which is preliminary data.</text>
</comment>
<dbReference type="InterPro" id="IPR036291">
    <property type="entry name" value="NAD(P)-bd_dom_sf"/>
</dbReference>
<dbReference type="GO" id="GO:0004665">
    <property type="term" value="F:prephenate dehydrogenase (NADP+) activity"/>
    <property type="evidence" value="ECO:0007669"/>
    <property type="project" value="InterPro"/>
</dbReference>